<dbReference type="AlphaFoldDB" id="A0A814PFZ9"/>
<dbReference type="SUPFAM" id="SSF53474">
    <property type="entry name" value="alpha/beta-Hydrolases"/>
    <property type="match status" value="1"/>
</dbReference>
<evidence type="ECO:0000313" key="3">
    <source>
        <dbReference type="EMBL" id="CAF1104945.1"/>
    </source>
</evidence>
<dbReference type="Proteomes" id="UP000663879">
    <property type="component" value="Unassembled WGS sequence"/>
</dbReference>
<feature type="chain" id="PRO_5032476982" description="Alpha/beta hydrolase fold-5 domain-containing protein" evidence="1">
    <location>
        <begin position="20"/>
        <end position="506"/>
    </location>
</feature>
<dbReference type="InterPro" id="IPR029058">
    <property type="entry name" value="AB_hydrolase_fold"/>
</dbReference>
<sequence length="506" mass="56825">MKYLYFISILLSIVFSTKCNIILKPEKISTTKAGFIFVQGAEIPAINYKKFALELQRKFNGSLWVVLTEFPLNTPEPVLVNNVMSSAYDLLKKNGFDFDKKTPFFFGGHSLGGIIVQDYLIKNFKSLPFNLIGLVLEGSFITRSNRSKKPSDFPAVLTLGGELDGLARLTRISEAFYHDSPQSLDTSMTLVVNGMNHYQFSGEGDRTSTIIKNDIEPEITNEQARDEITSIINSFINLKLNRKNEDDIKLLFKYANSTVDLVWPLIEGLNMEGFYHFNPPCSQGNVPNCTFGSPWSKQAQIYMGSIDTNKLNVFNEMRSVLGIPEHFPSISNCTKSTECLLNISTITQNVYSTLDSLDNGLFPVAAGEARAKMASRQAVLEALFNKKYNFNETDSSSICGEINQMALNWALKRAPLNTIKRYLEKGKVLKIGQDVGPEATGFQWVFTSLKFTELRDDKNKTFVEVRSPTLKTPTDYSIKAIAGVHYCKLLTPARAIEWIYIDSVKP</sequence>
<protein>
    <recommendedName>
        <fullName evidence="2">Alpha/beta hydrolase fold-5 domain-containing protein</fullName>
    </recommendedName>
</protein>
<keyword evidence="1" id="KW-0732">Signal</keyword>
<feature type="domain" description="Alpha/beta hydrolase fold-5" evidence="2">
    <location>
        <begin position="35"/>
        <end position="210"/>
    </location>
</feature>
<comment type="caution">
    <text evidence="3">The sequence shown here is derived from an EMBL/GenBank/DDBJ whole genome shotgun (WGS) entry which is preliminary data.</text>
</comment>
<keyword evidence="4" id="KW-1185">Reference proteome</keyword>
<accession>A0A814PFZ9</accession>
<dbReference type="Pfam" id="PF12695">
    <property type="entry name" value="Abhydrolase_5"/>
    <property type="match status" value="1"/>
</dbReference>
<evidence type="ECO:0000259" key="2">
    <source>
        <dbReference type="Pfam" id="PF12695"/>
    </source>
</evidence>
<proteinExistence type="predicted"/>
<organism evidence="3 4">
    <name type="scientific">Brachionus calyciflorus</name>
    <dbReference type="NCBI Taxonomy" id="104777"/>
    <lineage>
        <taxon>Eukaryota</taxon>
        <taxon>Metazoa</taxon>
        <taxon>Spiralia</taxon>
        <taxon>Gnathifera</taxon>
        <taxon>Rotifera</taxon>
        <taxon>Eurotatoria</taxon>
        <taxon>Monogononta</taxon>
        <taxon>Pseudotrocha</taxon>
        <taxon>Ploima</taxon>
        <taxon>Brachionidae</taxon>
        <taxon>Brachionus</taxon>
    </lineage>
</organism>
<evidence type="ECO:0000256" key="1">
    <source>
        <dbReference type="SAM" id="SignalP"/>
    </source>
</evidence>
<evidence type="ECO:0000313" key="4">
    <source>
        <dbReference type="Proteomes" id="UP000663879"/>
    </source>
</evidence>
<feature type="signal peptide" evidence="1">
    <location>
        <begin position="1"/>
        <end position="19"/>
    </location>
</feature>
<dbReference type="GO" id="GO:0016787">
    <property type="term" value="F:hydrolase activity"/>
    <property type="evidence" value="ECO:0007669"/>
    <property type="project" value="InterPro"/>
</dbReference>
<dbReference type="InterPro" id="IPR029059">
    <property type="entry name" value="AB_hydrolase_5"/>
</dbReference>
<reference evidence="3" key="1">
    <citation type="submission" date="2021-02" db="EMBL/GenBank/DDBJ databases">
        <authorList>
            <person name="Nowell W R."/>
        </authorList>
    </citation>
    <scope>NUCLEOTIDE SEQUENCE</scope>
    <source>
        <strain evidence="3">Ploen Becks lab</strain>
    </source>
</reference>
<dbReference type="OrthoDB" id="188124at2759"/>
<dbReference type="EMBL" id="CAJNOC010007783">
    <property type="protein sequence ID" value="CAF1104945.1"/>
    <property type="molecule type" value="Genomic_DNA"/>
</dbReference>
<name>A0A814PFZ9_9BILA</name>
<gene>
    <name evidence="3" type="ORF">OXX778_LOCUS21338</name>
</gene>